<proteinExistence type="predicted"/>
<keyword evidence="3" id="KW-1185">Reference proteome</keyword>
<evidence type="ECO:0000256" key="1">
    <source>
        <dbReference type="SAM" id="MobiDB-lite"/>
    </source>
</evidence>
<evidence type="ECO:0000313" key="3">
    <source>
        <dbReference type="Proteomes" id="UP001597083"/>
    </source>
</evidence>
<gene>
    <name evidence="2" type="ORF">ACFQ07_28000</name>
</gene>
<dbReference type="EMBL" id="JBHTIR010003963">
    <property type="protein sequence ID" value="MFD0856114.1"/>
    <property type="molecule type" value="Genomic_DNA"/>
</dbReference>
<sequence length="212" mass="23532">MDERELKLNSLSRYSKSSPMYVLEEYGHCEIPAGCGGVVLRWRNPREGVPLQMSLYRNGDGETFLDGEPPSSSMPLVPFGEHMLAFEVTLADPAYMVLAFAALFPSRFAATRRTGPDEPQVSVLSAADGTWKFTSREPADDTWKRTGFDDSSWSPMAANEELQPPEDPDRDMARYRFQAVQRQGGTGLGIPEPAARIWIRKPFELRGGGADA</sequence>
<dbReference type="Proteomes" id="UP001597083">
    <property type="component" value="Unassembled WGS sequence"/>
</dbReference>
<evidence type="ECO:0000313" key="2">
    <source>
        <dbReference type="EMBL" id="MFD0856114.1"/>
    </source>
</evidence>
<reference evidence="3" key="1">
    <citation type="journal article" date="2019" name="Int. J. Syst. Evol. Microbiol.">
        <title>The Global Catalogue of Microorganisms (GCM) 10K type strain sequencing project: providing services to taxonomists for standard genome sequencing and annotation.</title>
        <authorList>
            <consortium name="The Broad Institute Genomics Platform"/>
            <consortium name="The Broad Institute Genome Sequencing Center for Infectious Disease"/>
            <person name="Wu L."/>
            <person name="Ma J."/>
        </authorList>
    </citation>
    <scope>NUCLEOTIDE SEQUENCE [LARGE SCALE GENOMIC DNA]</scope>
    <source>
        <strain evidence="3">JCM 31696</strain>
    </source>
</reference>
<organism evidence="2 3">
    <name type="scientific">Actinomadura adrarensis</name>
    <dbReference type="NCBI Taxonomy" id="1819600"/>
    <lineage>
        <taxon>Bacteria</taxon>
        <taxon>Bacillati</taxon>
        <taxon>Actinomycetota</taxon>
        <taxon>Actinomycetes</taxon>
        <taxon>Streptosporangiales</taxon>
        <taxon>Thermomonosporaceae</taxon>
        <taxon>Actinomadura</taxon>
    </lineage>
</organism>
<dbReference type="Gene3D" id="2.60.120.260">
    <property type="entry name" value="Galactose-binding domain-like"/>
    <property type="match status" value="1"/>
</dbReference>
<comment type="caution">
    <text evidence="2">The sequence shown here is derived from an EMBL/GenBank/DDBJ whole genome shotgun (WGS) entry which is preliminary data.</text>
</comment>
<protein>
    <submittedName>
        <fullName evidence="2">Uncharacterized protein</fullName>
    </submittedName>
</protein>
<name>A0ABW3CRC6_9ACTN</name>
<accession>A0ABW3CRC6</accession>
<feature type="region of interest" description="Disordered" evidence="1">
    <location>
        <begin position="141"/>
        <end position="170"/>
    </location>
</feature>